<dbReference type="PANTHER" id="PTHR40392:SF1">
    <property type="entry name" value="2-PHOSPHO-L-LACTATE GUANYLYLTRANSFERASE"/>
    <property type="match status" value="1"/>
</dbReference>
<dbReference type="AlphaFoldDB" id="A0A4U6BQA3"/>
<dbReference type="PANTHER" id="PTHR40392">
    <property type="entry name" value="2-PHOSPHO-L-LACTATE GUANYLYLTRANSFERASE"/>
    <property type="match status" value="1"/>
</dbReference>
<name>A0A4U6BQA3_9BRAD</name>
<dbReference type="OrthoDB" id="6334386at2"/>
<evidence type="ECO:0000256" key="2">
    <source>
        <dbReference type="ARBA" id="ARBA00022695"/>
    </source>
</evidence>
<reference evidence="6" key="1">
    <citation type="submission" date="2019-04" db="EMBL/GenBank/DDBJ databases">
        <title>Whole genome sequencing of cave bacteria.</title>
        <authorList>
            <person name="Gan H.M."/>
            <person name="Barton H."/>
            <person name="Savka M.A."/>
        </authorList>
    </citation>
    <scope>NUCLEOTIDE SEQUENCE [LARGE SCALE GENOMIC DNA]</scope>
    <source>
        <strain evidence="6">LC387</strain>
    </source>
</reference>
<evidence type="ECO:0000313" key="7">
    <source>
        <dbReference type="Proteomes" id="UP000034832"/>
    </source>
</evidence>
<dbReference type="EC" id="2.7.7.106" evidence="5"/>
<dbReference type="NCBIfam" id="TIGR03552">
    <property type="entry name" value="F420_cofC"/>
    <property type="match status" value="1"/>
</dbReference>
<comment type="catalytic activity">
    <reaction evidence="5">
        <text>(2R)-3-phosphoglycerate + GTP + H(+) = 3-[(R)-glyceryl]-diphospho-5'-guanosine + diphosphate</text>
        <dbReference type="Rhea" id="RHEA:63440"/>
        <dbReference type="ChEBI" id="CHEBI:15378"/>
        <dbReference type="ChEBI" id="CHEBI:33019"/>
        <dbReference type="ChEBI" id="CHEBI:37565"/>
        <dbReference type="ChEBI" id="CHEBI:58272"/>
        <dbReference type="ChEBI" id="CHEBI:147306"/>
        <dbReference type="EC" id="2.7.7.106"/>
    </reaction>
</comment>
<evidence type="ECO:0000256" key="4">
    <source>
        <dbReference type="ARBA" id="ARBA00023134"/>
    </source>
</evidence>
<accession>A0A4U6BQA3</accession>
<dbReference type="Pfam" id="PF01983">
    <property type="entry name" value="CofC"/>
    <property type="match status" value="1"/>
</dbReference>
<comment type="similarity">
    <text evidence="5">Belongs to the CofC family.</text>
</comment>
<dbReference type="GO" id="GO:0052645">
    <property type="term" value="P:F420-0 metabolic process"/>
    <property type="evidence" value="ECO:0007669"/>
    <property type="project" value="UniProtKB-UniRule"/>
</dbReference>
<keyword evidence="2 5" id="KW-0548">Nucleotidyltransferase</keyword>
<dbReference type="InterPro" id="IPR029044">
    <property type="entry name" value="Nucleotide-diphossugar_trans"/>
</dbReference>
<dbReference type="EMBL" id="LBIA02000001">
    <property type="protein sequence ID" value="TKT72071.1"/>
    <property type="molecule type" value="Genomic_DNA"/>
</dbReference>
<organism evidence="6 7">
    <name type="scientific">Afipia massiliensis</name>
    <dbReference type="NCBI Taxonomy" id="211460"/>
    <lineage>
        <taxon>Bacteria</taxon>
        <taxon>Pseudomonadati</taxon>
        <taxon>Pseudomonadota</taxon>
        <taxon>Alphaproteobacteria</taxon>
        <taxon>Hyphomicrobiales</taxon>
        <taxon>Nitrobacteraceae</taxon>
        <taxon>Afipia</taxon>
    </lineage>
</organism>
<keyword evidence="7" id="KW-1185">Reference proteome</keyword>
<protein>
    <recommendedName>
        <fullName evidence="5">3-phospho-D-glycerate guanylyltransferase</fullName>
        <shortName evidence="5">3PG guanylyltransferase</shortName>
        <ecNumber evidence="5">2.7.7.106</ecNumber>
    </recommendedName>
</protein>
<gene>
    <name evidence="6" type="primary">cofC</name>
    <name evidence="5" type="synonym">fbiD</name>
    <name evidence="6" type="ORF">YH63_011945</name>
</gene>
<dbReference type="UniPathway" id="UPA00071"/>
<evidence type="ECO:0000256" key="1">
    <source>
        <dbReference type="ARBA" id="ARBA00022679"/>
    </source>
</evidence>
<keyword evidence="3 5" id="KW-0547">Nucleotide-binding</keyword>
<dbReference type="Proteomes" id="UP000034832">
    <property type="component" value="Unassembled WGS sequence"/>
</dbReference>
<dbReference type="SUPFAM" id="SSF53448">
    <property type="entry name" value="Nucleotide-diphospho-sugar transferases"/>
    <property type="match status" value="1"/>
</dbReference>
<dbReference type="GO" id="GO:0005525">
    <property type="term" value="F:GTP binding"/>
    <property type="evidence" value="ECO:0007669"/>
    <property type="project" value="UniProtKB-KW"/>
</dbReference>
<proteinExistence type="inferred from homology"/>
<comment type="caution">
    <text evidence="6">The sequence shown here is derived from an EMBL/GenBank/DDBJ whole genome shotgun (WGS) entry which is preliminary data.</text>
</comment>
<evidence type="ECO:0000256" key="5">
    <source>
        <dbReference type="HAMAP-Rule" id="MF_02114"/>
    </source>
</evidence>
<dbReference type="Gene3D" id="3.90.550.10">
    <property type="entry name" value="Spore Coat Polysaccharide Biosynthesis Protein SpsA, Chain A"/>
    <property type="match status" value="1"/>
</dbReference>
<dbReference type="InterPro" id="IPR002835">
    <property type="entry name" value="CofC"/>
</dbReference>
<dbReference type="STRING" id="211460.YH63_07055"/>
<dbReference type="HAMAP" id="MF_02114">
    <property type="entry name" value="CofC"/>
    <property type="match status" value="1"/>
</dbReference>
<keyword evidence="4 5" id="KW-0342">GTP-binding</keyword>
<dbReference type="GO" id="GO:0043814">
    <property type="term" value="F:phospholactate guanylyltransferase activity"/>
    <property type="evidence" value="ECO:0007669"/>
    <property type="project" value="InterPro"/>
</dbReference>
<evidence type="ECO:0000313" key="6">
    <source>
        <dbReference type="EMBL" id="TKT72071.1"/>
    </source>
</evidence>
<comment type="function">
    <text evidence="5">Guanylyltransferase that catalyzes the activation of (2R)-3-phosphoglycerate (3PG) as 3-[(R)-glyceryl]-diphospho-5'-guanosine, via the condensation of 3PG with GTP. It is involved in the biosynthesis of a derivative of the hydride carrier cofactor coenzyme F420, 3PG-F420.</text>
</comment>
<keyword evidence="1 5" id="KW-0808">Transferase</keyword>
<sequence length="233" mass="24910">MMETFADNPSNIWAIVPVKRLSHAKQRLAPVLSRNERVKLARTMLHEVLTTLCASDLAGIMVVTSDPMVAKLATLFDARVIHDGMEAGVNAAVQQGLGALDATAGALIIPADVPFATASDLRAIIDELQHHPVVLAPALSDGGTNALAMRAPDMIVPKFGEDSYLRHQMQSRVKGLPCGVVSSDGIGRDIDRPQDLVAPMVTRKYSLTAALLVELNISIRLGVGALPLCVRHM</sequence>
<comment type="pathway">
    <text evidence="5">Cofactor biosynthesis; coenzyme F420 biosynthesis.</text>
</comment>
<evidence type="ECO:0000256" key="3">
    <source>
        <dbReference type="ARBA" id="ARBA00022741"/>
    </source>
</evidence>